<proteinExistence type="predicted"/>
<evidence type="ECO:0000313" key="2">
    <source>
        <dbReference type="Proteomes" id="UP001497700"/>
    </source>
</evidence>
<organism evidence="1 2">
    <name type="scientific">Hypoxylon rubiginosum</name>
    <dbReference type="NCBI Taxonomy" id="110542"/>
    <lineage>
        <taxon>Eukaryota</taxon>
        <taxon>Fungi</taxon>
        <taxon>Dikarya</taxon>
        <taxon>Ascomycota</taxon>
        <taxon>Pezizomycotina</taxon>
        <taxon>Sordariomycetes</taxon>
        <taxon>Xylariomycetidae</taxon>
        <taxon>Xylariales</taxon>
        <taxon>Hypoxylaceae</taxon>
        <taxon>Hypoxylon</taxon>
    </lineage>
</organism>
<dbReference type="EMBL" id="MU393422">
    <property type="protein sequence ID" value="KAI4870768.1"/>
    <property type="molecule type" value="Genomic_DNA"/>
</dbReference>
<comment type="caution">
    <text evidence="1">The sequence shown here is derived from an EMBL/GenBank/DDBJ whole genome shotgun (WGS) entry which is preliminary data.</text>
</comment>
<gene>
    <name evidence="1" type="ORF">F4820DRAFT_466484</name>
</gene>
<reference evidence="1 2" key="1">
    <citation type="journal article" date="2022" name="New Phytol.">
        <title>Ecological generalism drives hyperdiversity of secondary metabolite gene clusters in xylarialean endophytes.</title>
        <authorList>
            <person name="Franco M.E.E."/>
            <person name="Wisecaver J.H."/>
            <person name="Arnold A.E."/>
            <person name="Ju Y.M."/>
            <person name="Slot J.C."/>
            <person name="Ahrendt S."/>
            <person name="Moore L.P."/>
            <person name="Eastman K.E."/>
            <person name="Scott K."/>
            <person name="Konkel Z."/>
            <person name="Mondo S.J."/>
            <person name="Kuo A."/>
            <person name="Hayes R.D."/>
            <person name="Haridas S."/>
            <person name="Andreopoulos B."/>
            <person name="Riley R."/>
            <person name="LaButti K."/>
            <person name="Pangilinan J."/>
            <person name="Lipzen A."/>
            <person name="Amirebrahimi M."/>
            <person name="Yan J."/>
            <person name="Adam C."/>
            <person name="Keymanesh K."/>
            <person name="Ng V."/>
            <person name="Louie K."/>
            <person name="Northen T."/>
            <person name="Drula E."/>
            <person name="Henrissat B."/>
            <person name="Hsieh H.M."/>
            <person name="Youens-Clark K."/>
            <person name="Lutzoni F."/>
            <person name="Miadlikowska J."/>
            <person name="Eastwood D.C."/>
            <person name="Hamelin R.C."/>
            <person name="Grigoriev I.V."/>
            <person name="U'Ren J.M."/>
        </authorList>
    </citation>
    <scope>NUCLEOTIDE SEQUENCE [LARGE SCALE GENOMIC DNA]</scope>
    <source>
        <strain evidence="1 2">CBS 119005</strain>
    </source>
</reference>
<protein>
    <submittedName>
        <fullName evidence="1">Uncharacterized protein</fullName>
    </submittedName>
</protein>
<sequence length="478" mass="51393">MKSTSFISGFAATALLALPYQAKASVDECSGVLASDALPVLVDPSSILEHLQAIQGHADKGNGSRVAGSYGHNLTIKYIQDHLRSEGYYVEVQPFHGLMQVRSETNLIVGGQSIRAEAMAWSPDYSAEYIPIVPVSNPGCRAVDYPSQIYGGVALVGSGECSFSDKSKAAREAGAGALLLRESTELSPSLGGFDDHHIPSARISEKDARAIEKLPHPLWAHRIEISTKYEQECGDEDNTLLVGTHTDSADSSAGINDNASGIAALLEVASQLTKFKTNSKVKFAFWTASEPCLLGSRHWFYTQHDEELSKIRLYLDVNMIGSPNGALKVYDGNGTYFKVPGPPGSGIAEAVLADGFNTQGVSIKRAEISNRSDYAPFFEHQIPFAGLFSGADGIKTKEEFNMFGGELDRPYDNNYHQVGDDLENINTTALLLNTKALAHAVGVYGRGFDGFPTKTKAKIDAASRYAESIKYPGAIGLA</sequence>
<name>A0ACB9ZGP7_9PEZI</name>
<keyword evidence="2" id="KW-1185">Reference proteome</keyword>
<dbReference type="Proteomes" id="UP001497700">
    <property type="component" value="Unassembled WGS sequence"/>
</dbReference>
<evidence type="ECO:0000313" key="1">
    <source>
        <dbReference type="EMBL" id="KAI4870768.1"/>
    </source>
</evidence>
<accession>A0ACB9ZGP7</accession>